<dbReference type="PANTHER" id="PTHR43777:SF1">
    <property type="entry name" value="MOLYBDENUM COFACTOR CYTIDYLYLTRANSFERASE"/>
    <property type="match status" value="1"/>
</dbReference>
<dbReference type="RefSeq" id="WP_283715479.1">
    <property type="nucleotide sequence ID" value="NZ_JASJND010000004.1"/>
</dbReference>
<gene>
    <name evidence="2" type="ORF">QNI14_05790</name>
</gene>
<dbReference type="Proteomes" id="UP001321481">
    <property type="component" value="Unassembled WGS sequence"/>
</dbReference>
<dbReference type="SUPFAM" id="SSF53448">
    <property type="entry name" value="Nucleotide-diphospho-sugar transferases"/>
    <property type="match status" value="1"/>
</dbReference>
<protein>
    <submittedName>
        <fullName evidence="2">Nucleotidyltransferase family protein</fullName>
    </submittedName>
</protein>
<evidence type="ECO:0000259" key="1">
    <source>
        <dbReference type="Pfam" id="PF12804"/>
    </source>
</evidence>
<evidence type="ECO:0000313" key="3">
    <source>
        <dbReference type="Proteomes" id="UP001321481"/>
    </source>
</evidence>
<name>A0ABT6ZCU4_9MICO</name>
<comment type="caution">
    <text evidence="2">The sequence shown here is derived from an EMBL/GenBank/DDBJ whole genome shotgun (WGS) entry which is preliminary data.</text>
</comment>
<dbReference type="EMBL" id="JASJND010000004">
    <property type="protein sequence ID" value="MDJ1113958.1"/>
    <property type="molecule type" value="Genomic_DNA"/>
</dbReference>
<feature type="domain" description="MobA-like NTP transferase" evidence="1">
    <location>
        <begin position="14"/>
        <end position="176"/>
    </location>
</feature>
<dbReference type="InterPro" id="IPR029044">
    <property type="entry name" value="Nucleotide-diphossugar_trans"/>
</dbReference>
<proteinExistence type="predicted"/>
<sequence>MRDARGIRAVNVLGVVLAAGAGTRFGGPKALARGDDGTPWLHRVVAALFDAGCDRVLVALGAESDAARMLVPAGAESLVVDRWSVGLAATMRAVLAHAVATDADAVLIAPVDVPDLPAAVCRRVVAAGSQDPPAALARAVFGGETGHPAIVGRLHWSAVTAQLSGDRGAGGYLTAHGALAVECADLWDGRDIDAPV</sequence>
<accession>A0ABT6ZCU4</accession>
<evidence type="ECO:0000313" key="2">
    <source>
        <dbReference type="EMBL" id="MDJ1113958.1"/>
    </source>
</evidence>
<dbReference type="Pfam" id="PF12804">
    <property type="entry name" value="NTP_transf_3"/>
    <property type="match status" value="1"/>
</dbReference>
<organism evidence="2 3">
    <name type="scientific">Microbacterium dauci</name>
    <dbReference type="NCBI Taxonomy" id="3048008"/>
    <lineage>
        <taxon>Bacteria</taxon>
        <taxon>Bacillati</taxon>
        <taxon>Actinomycetota</taxon>
        <taxon>Actinomycetes</taxon>
        <taxon>Micrococcales</taxon>
        <taxon>Microbacteriaceae</taxon>
        <taxon>Microbacterium</taxon>
    </lineage>
</organism>
<dbReference type="PANTHER" id="PTHR43777">
    <property type="entry name" value="MOLYBDENUM COFACTOR CYTIDYLYLTRANSFERASE"/>
    <property type="match status" value="1"/>
</dbReference>
<keyword evidence="3" id="KW-1185">Reference proteome</keyword>
<reference evidence="2 3" key="1">
    <citation type="submission" date="2023-05" db="EMBL/GenBank/DDBJ databases">
        <title>Microbacterium dauci sp.nov., Isolated from Carrot Rhizosphere Soil.</title>
        <authorList>
            <person name="Xiao Z."/>
            <person name="Zheng J."/>
        </authorList>
    </citation>
    <scope>NUCLEOTIDE SEQUENCE [LARGE SCALE GENOMIC DNA]</scope>
    <source>
        <strain evidence="2 3">LX3-4</strain>
    </source>
</reference>
<dbReference type="Gene3D" id="3.90.550.10">
    <property type="entry name" value="Spore Coat Polysaccharide Biosynthesis Protein SpsA, Chain A"/>
    <property type="match status" value="1"/>
</dbReference>
<dbReference type="InterPro" id="IPR025877">
    <property type="entry name" value="MobA-like_NTP_Trfase"/>
</dbReference>
<dbReference type="CDD" id="cd04182">
    <property type="entry name" value="GT_2_like_f"/>
    <property type="match status" value="1"/>
</dbReference>